<organism evidence="1 2">
    <name type="scientific">Oceanotoga teriensis</name>
    <dbReference type="NCBI Taxonomy" id="515440"/>
    <lineage>
        <taxon>Bacteria</taxon>
        <taxon>Thermotogati</taxon>
        <taxon>Thermotogota</taxon>
        <taxon>Thermotogae</taxon>
        <taxon>Petrotogales</taxon>
        <taxon>Petrotogaceae</taxon>
        <taxon>Oceanotoga</taxon>
    </lineage>
</organism>
<sequence>MKDLRLCILCNLNIIFKLQERGGIITLKSIINLVRYSRFSKPFLKYILKSKNLDEGIRTYIKLLFLKWDYKFSESLSIIEQELKKDHKTSIKYLLMIEKSNCTDSKEDEINIYYELKNNIARIPIYIRNIAIMNLKNTEEKYFDFDARRMRSWSDKYKTDEIIKAWILFSEARKDKNNGNIILAYKKTIEAVEYLKKILHPFGIMIGLNNAIWWIKDQNDIDIYSSINDFEFYLGYYIENEIEDFRFLDTLLRACISKNYFDMYEIAYIIDNIIKKMKNDKRRSIYNNFQSILNMARNISYSLDSQNEYTLNTTFLDFIGLFQNDEKHKYLGLSKRSYFNIMSRNVKKINKSTVRKIIKNNKIKYNTKVPNVFISEIKKMKIEEKFKENIKKFENMDRTKKIRGFLISYLSEESDYIFKTKIKYVFDEKFNLKKVDYRLMQIINRIFEEENSYYRGRKEITSKFINRIKENKLEKFMKNYQKLEFEEMEMMKKFIRNYGRYDIKTVKDEFYPKTCEEIDWFIQEYGLNPKLCGISVFAFDLNERKKFLNFMNEMKI</sequence>
<evidence type="ECO:0000313" key="1">
    <source>
        <dbReference type="EMBL" id="PWJ95672.1"/>
    </source>
</evidence>
<gene>
    <name evidence="1" type="ORF">C7380_10487</name>
</gene>
<dbReference type="EMBL" id="QGGI01000004">
    <property type="protein sequence ID" value="PWJ95672.1"/>
    <property type="molecule type" value="Genomic_DNA"/>
</dbReference>
<comment type="caution">
    <text evidence="1">The sequence shown here is derived from an EMBL/GenBank/DDBJ whole genome shotgun (WGS) entry which is preliminary data.</text>
</comment>
<evidence type="ECO:0000313" key="2">
    <source>
        <dbReference type="Proteomes" id="UP000245921"/>
    </source>
</evidence>
<accession>A0AA45C830</accession>
<reference evidence="1 2" key="1">
    <citation type="submission" date="2018-05" db="EMBL/GenBank/DDBJ databases">
        <title>Genomic Encyclopedia of Type Strains, Phase IV (KMG-IV): sequencing the most valuable type-strain genomes for metagenomic binning, comparative biology and taxonomic classification.</title>
        <authorList>
            <person name="Goeker M."/>
        </authorList>
    </citation>
    <scope>NUCLEOTIDE SEQUENCE [LARGE SCALE GENOMIC DNA]</scope>
    <source>
        <strain evidence="1 2">DSM 24906</strain>
    </source>
</reference>
<name>A0AA45C830_9BACT</name>
<dbReference type="Proteomes" id="UP000245921">
    <property type="component" value="Unassembled WGS sequence"/>
</dbReference>
<keyword evidence="2" id="KW-1185">Reference proteome</keyword>
<protein>
    <submittedName>
        <fullName evidence="1">Uncharacterized protein</fullName>
    </submittedName>
</protein>
<proteinExistence type="predicted"/>
<dbReference type="AlphaFoldDB" id="A0AA45C830"/>